<dbReference type="EMBL" id="JXJN01004318">
    <property type="status" value="NOT_ANNOTATED_CDS"/>
    <property type="molecule type" value="Genomic_DNA"/>
</dbReference>
<evidence type="ECO:0000313" key="1">
    <source>
        <dbReference type="EnsemblMetazoa" id="GPPI010140-PA"/>
    </source>
</evidence>
<dbReference type="Proteomes" id="UP000092460">
    <property type="component" value="Unassembled WGS sequence"/>
</dbReference>
<proteinExistence type="predicted"/>
<protein>
    <submittedName>
        <fullName evidence="1">Uncharacterized protein</fullName>
    </submittedName>
</protein>
<organism evidence="1 2">
    <name type="scientific">Glossina palpalis gambiensis</name>
    <dbReference type="NCBI Taxonomy" id="67801"/>
    <lineage>
        <taxon>Eukaryota</taxon>
        <taxon>Metazoa</taxon>
        <taxon>Ecdysozoa</taxon>
        <taxon>Arthropoda</taxon>
        <taxon>Hexapoda</taxon>
        <taxon>Insecta</taxon>
        <taxon>Pterygota</taxon>
        <taxon>Neoptera</taxon>
        <taxon>Endopterygota</taxon>
        <taxon>Diptera</taxon>
        <taxon>Brachycera</taxon>
        <taxon>Muscomorpha</taxon>
        <taxon>Hippoboscoidea</taxon>
        <taxon>Glossinidae</taxon>
        <taxon>Glossina</taxon>
    </lineage>
</organism>
<name>A0A1B0AVM1_9MUSC</name>
<keyword evidence="2" id="KW-1185">Reference proteome</keyword>
<dbReference type="EnsemblMetazoa" id="GPPI010140-RA">
    <property type="protein sequence ID" value="GPPI010140-PA"/>
    <property type="gene ID" value="GPPI010140"/>
</dbReference>
<sequence>MIFNSYTYCYAGHVFLGIQEFVKNAQTHARTHAKYGTLEKQKSIDFVFFKPLKNAINLGQRKANIK</sequence>
<reference evidence="1" key="2">
    <citation type="submission" date="2020-05" db="UniProtKB">
        <authorList>
            <consortium name="EnsemblMetazoa"/>
        </authorList>
    </citation>
    <scope>IDENTIFICATION</scope>
    <source>
        <strain evidence="1">IAEA</strain>
    </source>
</reference>
<accession>A0A1B0AVM1</accession>
<reference evidence="2" key="1">
    <citation type="submission" date="2015-01" db="EMBL/GenBank/DDBJ databases">
        <authorList>
            <person name="Aksoy S."/>
            <person name="Warren W."/>
            <person name="Wilson R.K."/>
        </authorList>
    </citation>
    <scope>NUCLEOTIDE SEQUENCE [LARGE SCALE GENOMIC DNA]</scope>
    <source>
        <strain evidence="2">IAEA</strain>
    </source>
</reference>
<evidence type="ECO:0000313" key="2">
    <source>
        <dbReference type="Proteomes" id="UP000092460"/>
    </source>
</evidence>
<dbReference type="VEuPathDB" id="VectorBase:GPPI010140"/>
<dbReference type="AlphaFoldDB" id="A0A1B0AVM1"/>